<evidence type="ECO:0000259" key="1">
    <source>
        <dbReference type="Pfam" id="PF00188"/>
    </source>
</evidence>
<dbReference type="OrthoDB" id="982527at2"/>
<organism evidence="2 3">
    <name type="scientific">Algoriphagus aquaeductus</name>
    <dbReference type="NCBI Taxonomy" id="475299"/>
    <lineage>
        <taxon>Bacteria</taxon>
        <taxon>Pseudomonadati</taxon>
        <taxon>Bacteroidota</taxon>
        <taxon>Cytophagia</taxon>
        <taxon>Cytophagales</taxon>
        <taxon>Cyclobacteriaceae</taxon>
        <taxon>Algoriphagus</taxon>
    </lineage>
</organism>
<dbReference type="EMBL" id="QKTX01000005">
    <property type="protein sequence ID" value="PZV83788.1"/>
    <property type="molecule type" value="Genomic_DNA"/>
</dbReference>
<dbReference type="Gene3D" id="3.40.33.10">
    <property type="entry name" value="CAP"/>
    <property type="match status" value="1"/>
</dbReference>
<evidence type="ECO:0000313" key="2">
    <source>
        <dbReference type="EMBL" id="PZV83788.1"/>
    </source>
</evidence>
<dbReference type="PANTHER" id="PTHR31157">
    <property type="entry name" value="SCP DOMAIN-CONTAINING PROTEIN"/>
    <property type="match status" value="1"/>
</dbReference>
<accession>A0A326RRY7</accession>
<name>A0A326RRY7_9BACT</name>
<sequence length="240" mass="27612">MAGELKYFCSLFVISEMEKKAYLFVLVLVMSQSLGFSQTSPTSYLSLKPTAFFNLDKLRQPINFQQIDYPLLHAAIYFFTNEERSKAGLKPLLYSPEAFQAAQGHAQDMVSHKFFSHTSPIRFSRTLRDRLNRQEANPKYIGENISSTFGIQYQEGKKVGKPIVPGEFTYLQASKRELIPPHTYFSFAQKAVQLWMNSPGHRQNILNPIFTHLGCGAQVYFDPNFYQMPYFMAVQNFIGR</sequence>
<comment type="caution">
    <text evidence="2">The sequence shown here is derived from an EMBL/GenBank/DDBJ whole genome shotgun (WGS) entry which is preliminary data.</text>
</comment>
<evidence type="ECO:0000313" key="3">
    <source>
        <dbReference type="Proteomes" id="UP000248917"/>
    </source>
</evidence>
<dbReference type="Proteomes" id="UP000248917">
    <property type="component" value="Unassembled WGS sequence"/>
</dbReference>
<dbReference type="RefSeq" id="WP_146250879.1">
    <property type="nucleotide sequence ID" value="NZ_QKTX01000005.1"/>
</dbReference>
<keyword evidence="3" id="KW-1185">Reference proteome</keyword>
<dbReference type="Pfam" id="PF00188">
    <property type="entry name" value="CAP"/>
    <property type="match status" value="1"/>
</dbReference>
<protein>
    <submittedName>
        <fullName evidence="2">Uncharacterized protein YkwD</fullName>
    </submittedName>
</protein>
<reference evidence="2 3" key="1">
    <citation type="submission" date="2018-06" db="EMBL/GenBank/DDBJ databases">
        <title>Genomic Encyclopedia of Archaeal and Bacterial Type Strains, Phase II (KMG-II): from individual species to whole genera.</title>
        <authorList>
            <person name="Goeker M."/>
        </authorList>
    </citation>
    <scope>NUCLEOTIDE SEQUENCE [LARGE SCALE GENOMIC DNA]</scope>
    <source>
        <strain evidence="2 3">T4</strain>
    </source>
</reference>
<dbReference type="SUPFAM" id="SSF55797">
    <property type="entry name" value="PR-1-like"/>
    <property type="match status" value="1"/>
</dbReference>
<gene>
    <name evidence="2" type="ORF">CLV31_10511</name>
</gene>
<dbReference type="CDD" id="cd05379">
    <property type="entry name" value="CAP_bacterial"/>
    <property type="match status" value="1"/>
</dbReference>
<dbReference type="InterPro" id="IPR014044">
    <property type="entry name" value="CAP_dom"/>
</dbReference>
<feature type="domain" description="SCP" evidence="1">
    <location>
        <begin position="80"/>
        <end position="236"/>
    </location>
</feature>
<dbReference type="AlphaFoldDB" id="A0A326RRY7"/>
<dbReference type="PANTHER" id="PTHR31157:SF1">
    <property type="entry name" value="SCP DOMAIN-CONTAINING PROTEIN"/>
    <property type="match status" value="1"/>
</dbReference>
<proteinExistence type="predicted"/>
<dbReference type="InterPro" id="IPR035940">
    <property type="entry name" value="CAP_sf"/>
</dbReference>